<reference evidence="1 2" key="1">
    <citation type="journal article" date="2019" name="Int. J. Syst. Evol. Microbiol.">
        <title>The Global Catalogue of Microorganisms (GCM) 10K type strain sequencing project: providing services to taxonomists for standard genome sequencing and annotation.</title>
        <authorList>
            <consortium name="The Broad Institute Genomics Platform"/>
            <consortium name="The Broad Institute Genome Sequencing Center for Infectious Disease"/>
            <person name="Wu L."/>
            <person name="Ma J."/>
        </authorList>
    </citation>
    <scope>NUCLEOTIDE SEQUENCE [LARGE SCALE GENOMIC DNA]</scope>
    <source>
        <strain evidence="1 2">JCM 13581</strain>
    </source>
</reference>
<dbReference type="Proteomes" id="UP001501303">
    <property type="component" value="Unassembled WGS sequence"/>
</dbReference>
<organism evidence="1 2">
    <name type="scientific">Streptomyces sodiiphilus</name>
    <dbReference type="NCBI Taxonomy" id="226217"/>
    <lineage>
        <taxon>Bacteria</taxon>
        <taxon>Bacillati</taxon>
        <taxon>Actinomycetota</taxon>
        <taxon>Actinomycetes</taxon>
        <taxon>Kitasatosporales</taxon>
        <taxon>Streptomycetaceae</taxon>
        <taxon>Streptomyces</taxon>
    </lineage>
</organism>
<dbReference type="EMBL" id="BAAAMJ010000029">
    <property type="protein sequence ID" value="GAA1917744.1"/>
    <property type="molecule type" value="Genomic_DNA"/>
</dbReference>
<protein>
    <submittedName>
        <fullName evidence="1">DUF6278 family protein</fullName>
    </submittedName>
</protein>
<dbReference type="InterPro" id="IPR046245">
    <property type="entry name" value="DUF6278"/>
</dbReference>
<keyword evidence="2" id="KW-1185">Reference proteome</keyword>
<comment type="caution">
    <text evidence="1">The sequence shown here is derived from an EMBL/GenBank/DDBJ whole genome shotgun (WGS) entry which is preliminary data.</text>
</comment>
<name>A0ABN2PCQ6_9ACTN</name>
<gene>
    <name evidence="1" type="ORF">GCM10009716_28450</name>
</gene>
<evidence type="ECO:0000313" key="1">
    <source>
        <dbReference type="EMBL" id="GAA1917744.1"/>
    </source>
</evidence>
<dbReference type="RefSeq" id="WP_344262190.1">
    <property type="nucleotide sequence ID" value="NZ_BAAAMJ010000029.1"/>
</dbReference>
<proteinExistence type="predicted"/>
<sequence>MNLPFLDNWRKGPRPASGTAWADPEGVAQLLSDCELLRARAHLTGIELDGSPRSLEDLDQLLPVWREDPEERVRLGNDAGLYLGTVLVRTLPGARWEPGHDGGPVVVLGSGRRMDVVATGQQWAAGGSPELSQVYAEASES</sequence>
<accession>A0ABN2PCQ6</accession>
<dbReference type="Pfam" id="PF19794">
    <property type="entry name" value="DUF6278"/>
    <property type="match status" value="1"/>
</dbReference>
<evidence type="ECO:0000313" key="2">
    <source>
        <dbReference type="Proteomes" id="UP001501303"/>
    </source>
</evidence>